<dbReference type="AlphaFoldDB" id="M3DKE6"/>
<sequence length="51" mass="5777">MTFRLSKEEIEKQIRSMLSQGLTGTVNDFFLGFGWILSANSKTNPILKIQS</sequence>
<evidence type="ECO:0000313" key="1">
    <source>
        <dbReference type="EMBL" id="EMF41678.1"/>
    </source>
</evidence>
<dbReference type="EMBL" id="AKWW02000056">
    <property type="protein sequence ID" value="EMF41678.1"/>
    <property type="molecule type" value="Genomic_DNA"/>
</dbReference>
<evidence type="ECO:0000313" key="2">
    <source>
        <dbReference type="Proteomes" id="UP000011754"/>
    </source>
</evidence>
<gene>
    <name evidence="1" type="ORF">LEP1GSC067_4572</name>
</gene>
<accession>M3DKE6</accession>
<reference evidence="1 2" key="1">
    <citation type="submission" date="2013-01" db="EMBL/GenBank/DDBJ databases">
        <authorList>
            <person name="Harkins D.M."/>
            <person name="Durkin A.S."/>
            <person name="Brinkac L.M."/>
            <person name="Haft D.H."/>
            <person name="Selengut J.D."/>
            <person name="Sanka R."/>
            <person name="DePew J."/>
            <person name="Purushe J."/>
            <person name="Hartskeerl R.A."/>
            <person name="Ahmed A."/>
            <person name="van der Linden H."/>
            <person name="Goris M.G.A."/>
            <person name="Vinetz J.M."/>
            <person name="Sutton G.G."/>
            <person name="Nierman W.C."/>
            <person name="Fouts D.E."/>
        </authorList>
    </citation>
    <scope>NUCLEOTIDE SEQUENCE [LARGE SCALE GENOMIC DNA]</scope>
    <source>
        <strain evidence="1 2">TE 1992</strain>
    </source>
</reference>
<name>M3DKE6_LEPIR</name>
<comment type="caution">
    <text evidence="1">The sequence shown here is derived from an EMBL/GenBank/DDBJ whole genome shotgun (WGS) entry which is preliminary data.</text>
</comment>
<dbReference type="Proteomes" id="UP000011754">
    <property type="component" value="Unassembled WGS sequence"/>
</dbReference>
<proteinExistence type="predicted"/>
<protein>
    <submittedName>
        <fullName evidence="1">Uncharacterized protein</fullName>
    </submittedName>
</protein>
<organism evidence="1 2">
    <name type="scientific">Leptospira interrogans serovar Lora str. TE 1992</name>
    <dbReference type="NCBI Taxonomy" id="1193028"/>
    <lineage>
        <taxon>Bacteria</taxon>
        <taxon>Pseudomonadati</taxon>
        <taxon>Spirochaetota</taxon>
        <taxon>Spirochaetia</taxon>
        <taxon>Leptospirales</taxon>
        <taxon>Leptospiraceae</taxon>
        <taxon>Leptospira</taxon>
    </lineage>
</organism>